<dbReference type="InterPro" id="IPR050090">
    <property type="entry name" value="Tyrosine_recombinase_XerCD"/>
</dbReference>
<dbReference type="EMBL" id="JAKQYM010000009">
    <property type="protein sequence ID" value="MCI2229934.1"/>
    <property type="molecule type" value="Genomic_DNA"/>
</dbReference>
<dbReference type="RefSeq" id="WP_242179045.1">
    <property type="nucleotide sequence ID" value="NZ_JAKQYM010000009.1"/>
</dbReference>
<dbReference type="SUPFAM" id="SSF56349">
    <property type="entry name" value="DNA breaking-rejoining enzymes"/>
    <property type="match status" value="1"/>
</dbReference>
<sequence length="312" mass="36359">MKHQELKELFQNYLSECEYSKQLRKATIKSYHDVFSTFQKIMPEIILVDDLYPLVMNLFFQRLKTRKKIVGKNTVRIGVKDSTIRTYYNKLIAFFRWLENHQYIPLNFTKQIAKPANPIYEDEQALSSYAVSKIIAAISLHTTDDVFAHKRDLLIISLFIYTGVRRGELLGLRVQDIHLENKVLFINGATSKSKRSRKIPLHPILLLQLKAYFLERKKRKITSDALIVSCKQDTALTHYGLKHWVNKYRKLSGVSFHVHQARHTFACSLAKLNADVTTIMKALGHSNLKTTQRYLRSINSEHSRAYIDQLSF</sequence>
<dbReference type="GO" id="GO:0003677">
    <property type="term" value="F:DNA binding"/>
    <property type="evidence" value="ECO:0007669"/>
    <property type="project" value="UniProtKB-UniRule"/>
</dbReference>
<keyword evidence="4" id="KW-0233">DNA recombination</keyword>
<evidence type="ECO:0000259" key="6">
    <source>
        <dbReference type="PROSITE" id="PS51898"/>
    </source>
</evidence>
<evidence type="ECO:0000259" key="7">
    <source>
        <dbReference type="PROSITE" id="PS51900"/>
    </source>
</evidence>
<proteinExistence type="inferred from homology"/>
<dbReference type="InterPro" id="IPR010998">
    <property type="entry name" value="Integrase_recombinase_N"/>
</dbReference>
<evidence type="ECO:0000313" key="8">
    <source>
        <dbReference type="EMBL" id="MCI2229934.1"/>
    </source>
</evidence>
<dbReference type="PROSITE" id="PS51900">
    <property type="entry name" value="CB"/>
    <property type="match status" value="1"/>
</dbReference>
<comment type="similarity">
    <text evidence="1">Belongs to the 'phage' integrase family.</text>
</comment>
<dbReference type="PANTHER" id="PTHR30349:SF41">
    <property type="entry name" value="INTEGRASE_RECOMBINASE PROTEIN MJ0367-RELATED"/>
    <property type="match status" value="1"/>
</dbReference>
<dbReference type="InterPro" id="IPR044068">
    <property type="entry name" value="CB"/>
</dbReference>
<evidence type="ECO:0000256" key="3">
    <source>
        <dbReference type="ARBA" id="ARBA00023125"/>
    </source>
</evidence>
<dbReference type="InterPro" id="IPR002104">
    <property type="entry name" value="Integrase_catalytic"/>
</dbReference>
<evidence type="ECO:0000256" key="1">
    <source>
        <dbReference type="ARBA" id="ARBA00008857"/>
    </source>
</evidence>
<dbReference type="GO" id="GO:0015074">
    <property type="term" value="P:DNA integration"/>
    <property type="evidence" value="ECO:0007669"/>
    <property type="project" value="UniProtKB-KW"/>
</dbReference>
<dbReference type="AlphaFoldDB" id="A0A9X2ANI1"/>
<keyword evidence="9" id="KW-1185">Reference proteome</keyword>
<dbReference type="InterPro" id="IPR011010">
    <property type="entry name" value="DNA_brk_join_enz"/>
</dbReference>
<accession>A0A9X2ANI1</accession>
<dbReference type="GO" id="GO:0006310">
    <property type="term" value="P:DNA recombination"/>
    <property type="evidence" value="ECO:0007669"/>
    <property type="project" value="UniProtKB-KW"/>
</dbReference>
<evidence type="ECO:0000256" key="5">
    <source>
        <dbReference type="PROSITE-ProRule" id="PRU01248"/>
    </source>
</evidence>
<name>A0A9X2ANI1_9FLAO</name>
<keyword evidence="3 5" id="KW-0238">DNA-binding</keyword>
<comment type="caution">
    <text evidence="8">The sequence shown here is derived from an EMBL/GenBank/DDBJ whole genome shotgun (WGS) entry which is preliminary data.</text>
</comment>
<feature type="domain" description="Core-binding (CB)" evidence="7">
    <location>
        <begin position="1"/>
        <end position="99"/>
    </location>
</feature>
<protein>
    <submittedName>
        <fullName evidence="8">Site-specific integrase</fullName>
    </submittedName>
</protein>
<dbReference type="Proteomes" id="UP001139369">
    <property type="component" value="Unassembled WGS sequence"/>
</dbReference>
<gene>
    <name evidence="8" type="ORF">MC378_12220</name>
</gene>
<reference evidence="8" key="1">
    <citation type="submission" date="2022-02" db="EMBL/GenBank/DDBJ databases">
        <title>Polaribacter sp. MSW13, isolated from seawater.</title>
        <authorList>
            <person name="Kristyanto S."/>
            <person name="Jung J."/>
            <person name="Jeon C.O."/>
        </authorList>
    </citation>
    <scope>NUCLEOTIDE SEQUENCE</scope>
    <source>
        <strain evidence="8">MSW13</strain>
    </source>
</reference>
<dbReference type="PROSITE" id="PS51898">
    <property type="entry name" value="TYR_RECOMBINASE"/>
    <property type="match status" value="1"/>
</dbReference>
<evidence type="ECO:0000256" key="4">
    <source>
        <dbReference type="ARBA" id="ARBA00023172"/>
    </source>
</evidence>
<evidence type="ECO:0000313" key="9">
    <source>
        <dbReference type="Proteomes" id="UP001139369"/>
    </source>
</evidence>
<dbReference type="Gene3D" id="1.10.443.10">
    <property type="entry name" value="Intergrase catalytic core"/>
    <property type="match status" value="1"/>
</dbReference>
<dbReference type="Gene3D" id="1.10.150.130">
    <property type="match status" value="1"/>
</dbReference>
<organism evidence="8 9">
    <name type="scientific">Polaribacter marinus</name>
    <dbReference type="NCBI Taxonomy" id="2916838"/>
    <lineage>
        <taxon>Bacteria</taxon>
        <taxon>Pseudomonadati</taxon>
        <taxon>Bacteroidota</taxon>
        <taxon>Flavobacteriia</taxon>
        <taxon>Flavobacteriales</taxon>
        <taxon>Flavobacteriaceae</taxon>
    </lineage>
</organism>
<keyword evidence="2" id="KW-0229">DNA integration</keyword>
<evidence type="ECO:0000256" key="2">
    <source>
        <dbReference type="ARBA" id="ARBA00022908"/>
    </source>
</evidence>
<feature type="domain" description="Tyr recombinase" evidence="6">
    <location>
        <begin position="121"/>
        <end position="308"/>
    </location>
</feature>
<dbReference type="Pfam" id="PF00589">
    <property type="entry name" value="Phage_integrase"/>
    <property type="match status" value="1"/>
</dbReference>
<dbReference type="PANTHER" id="PTHR30349">
    <property type="entry name" value="PHAGE INTEGRASE-RELATED"/>
    <property type="match status" value="1"/>
</dbReference>
<dbReference type="InterPro" id="IPR013762">
    <property type="entry name" value="Integrase-like_cat_sf"/>
</dbReference>
<dbReference type="CDD" id="cd00397">
    <property type="entry name" value="DNA_BRE_C"/>
    <property type="match status" value="1"/>
</dbReference>